<comment type="subcellular location">
    <subcellularLocation>
        <location evidence="1">Cell membrane</location>
        <topology evidence="1">Multi-pass membrane protein</topology>
    </subcellularLocation>
</comment>
<evidence type="ECO:0000256" key="6">
    <source>
        <dbReference type="SAM" id="Phobius"/>
    </source>
</evidence>
<gene>
    <name evidence="7" type="ORF">S03H2_38072</name>
</gene>
<keyword evidence="2" id="KW-1003">Cell membrane</keyword>
<evidence type="ECO:0000256" key="3">
    <source>
        <dbReference type="ARBA" id="ARBA00022692"/>
    </source>
</evidence>
<dbReference type="EMBL" id="BARU01023459">
    <property type="protein sequence ID" value="GAH53372.1"/>
    <property type="molecule type" value="Genomic_DNA"/>
</dbReference>
<keyword evidence="5 6" id="KW-0472">Membrane</keyword>
<accession>X1G7Y8</accession>
<dbReference type="GO" id="GO:0005886">
    <property type="term" value="C:plasma membrane"/>
    <property type="evidence" value="ECO:0007669"/>
    <property type="project" value="UniProtKB-SubCell"/>
</dbReference>
<evidence type="ECO:0008006" key="8">
    <source>
        <dbReference type="Google" id="ProtNLM"/>
    </source>
</evidence>
<evidence type="ECO:0000256" key="1">
    <source>
        <dbReference type="ARBA" id="ARBA00004651"/>
    </source>
</evidence>
<sequence>FLLIMAVQMLISLGTGSGEEGKVRKERPVLAGLAFSAGNPYFLFWWATVGINLAIGARQLGVLAFGLFAVVHWLCDFVWLQVLSWGSFKGTKLLRGKSQRIVLMICAAALFFFGLFFIYSAAGNLMRLLSESG</sequence>
<dbReference type="PANTHER" id="PTHR38825">
    <property type="entry name" value="LYSINE EXPORTER PROTEIN (LYSE/YGGA)"/>
    <property type="match status" value="1"/>
</dbReference>
<organism evidence="7">
    <name type="scientific">marine sediment metagenome</name>
    <dbReference type="NCBI Taxonomy" id="412755"/>
    <lineage>
        <taxon>unclassified sequences</taxon>
        <taxon>metagenomes</taxon>
        <taxon>ecological metagenomes</taxon>
    </lineage>
</organism>
<dbReference type="Pfam" id="PF01810">
    <property type="entry name" value="LysE"/>
    <property type="match status" value="1"/>
</dbReference>
<evidence type="ECO:0000313" key="7">
    <source>
        <dbReference type="EMBL" id="GAH53372.1"/>
    </source>
</evidence>
<dbReference type="AlphaFoldDB" id="X1G7Y8"/>
<protein>
    <recommendedName>
        <fullName evidence="8">Lysine transporter LysE</fullName>
    </recommendedName>
</protein>
<reference evidence="7" key="1">
    <citation type="journal article" date="2014" name="Front. Microbiol.">
        <title>High frequency of phylogenetically diverse reductive dehalogenase-homologous genes in deep subseafloor sedimentary metagenomes.</title>
        <authorList>
            <person name="Kawai M."/>
            <person name="Futagami T."/>
            <person name="Toyoda A."/>
            <person name="Takaki Y."/>
            <person name="Nishi S."/>
            <person name="Hori S."/>
            <person name="Arai W."/>
            <person name="Tsubouchi T."/>
            <person name="Morono Y."/>
            <person name="Uchiyama I."/>
            <person name="Ito T."/>
            <person name="Fujiyama A."/>
            <person name="Inagaki F."/>
            <person name="Takami H."/>
        </authorList>
    </citation>
    <scope>NUCLEOTIDE SEQUENCE</scope>
    <source>
        <strain evidence="7">Expedition CK06-06</strain>
    </source>
</reference>
<feature type="transmembrane region" description="Helical" evidence="6">
    <location>
        <begin position="28"/>
        <end position="48"/>
    </location>
</feature>
<evidence type="ECO:0000256" key="4">
    <source>
        <dbReference type="ARBA" id="ARBA00022989"/>
    </source>
</evidence>
<dbReference type="PANTHER" id="PTHR38825:SF1">
    <property type="entry name" value="TRANSPORTER, LYSE FAMILY"/>
    <property type="match status" value="1"/>
</dbReference>
<name>X1G7Y8_9ZZZZ</name>
<comment type="caution">
    <text evidence="7">The sequence shown here is derived from an EMBL/GenBank/DDBJ whole genome shotgun (WGS) entry which is preliminary data.</text>
</comment>
<feature type="transmembrane region" description="Helical" evidence="6">
    <location>
        <begin position="60"/>
        <end position="81"/>
    </location>
</feature>
<evidence type="ECO:0000256" key="2">
    <source>
        <dbReference type="ARBA" id="ARBA00022475"/>
    </source>
</evidence>
<feature type="transmembrane region" description="Helical" evidence="6">
    <location>
        <begin position="101"/>
        <end position="122"/>
    </location>
</feature>
<feature type="non-terminal residue" evidence="7">
    <location>
        <position position="1"/>
    </location>
</feature>
<keyword evidence="3 6" id="KW-0812">Transmembrane</keyword>
<dbReference type="InterPro" id="IPR001123">
    <property type="entry name" value="LeuE-type"/>
</dbReference>
<evidence type="ECO:0000256" key="5">
    <source>
        <dbReference type="ARBA" id="ARBA00023136"/>
    </source>
</evidence>
<proteinExistence type="predicted"/>
<dbReference type="GO" id="GO:0006865">
    <property type="term" value="P:amino acid transport"/>
    <property type="evidence" value="ECO:0007669"/>
    <property type="project" value="InterPro"/>
</dbReference>
<keyword evidence="4 6" id="KW-1133">Transmembrane helix</keyword>